<accession>A0ABR1CMF9</accession>
<reference evidence="1 2" key="1">
    <citation type="submission" date="2023-08" db="EMBL/GenBank/DDBJ databases">
        <title>A Necator americanus chromosomal reference genome.</title>
        <authorList>
            <person name="Ilik V."/>
            <person name="Petrzelkova K.J."/>
            <person name="Pardy F."/>
            <person name="Fuh T."/>
            <person name="Niatou-Singa F.S."/>
            <person name="Gouil Q."/>
            <person name="Baker L."/>
            <person name="Ritchie M.E."/>
            <person name="Jex A.R."/>
            <person name="Gazzola D."/>
            <person name="Li H."/>
            <person name="Toshio Fujiwara R."/>
            <person name="Zhan B."/>
            <person name="Aroian R.V."/>
            <person name="Pafco B."/>
            <person name="Schwarz E.M."/>
        </authorList>
    </citation>
    <scope>NUCLEOTIDE SEQUENCE [LARGE SCALE GENOMIC DNA]</scope>
    <source>
        <strain evidence="1 2">Aroian</strain>
        <tissue evidence="1">Whole animal</tissue>
    </source>
</reference>
<gene>
    <name evidence="1" type="primary">Necator_chrII.g8531</name>
    <name evidence="1" type="ORF">RB195_020736</name>
</gene>
<keyword evidence="2" id="KW-1185">Reference proteome</keyword>
<dbReference type="EMBL" id="JAVFWL010000002">
    <property type="protein sequence ID" value="KAK6738813.1"/>
    <property type="molecule type" value="Genomic_DNA"/>
</dbReference>
<name>A0ABR1CMF9_NECAM</name>
<dbReference type="Proteomes" id="UP001303046">
    <property type="component" value="Unassembled WGS sequence"/>
</dbReference>
<protein>
    <submittedName>
        <fullName evidence="1">Uncharacterized protein</fullName>
    </submittedName>
</protein>
<proteinExistence type="predicted"/>
<evidence type="ECO:0000313" key="2">
    <source>
        <dbReference type="Proteomes" id="UP001303046"/>
    </source>
</evidence>
<sequence length="107" mass="12264">MRIYVATRGTKYSWKKKPPQLFNDGFNDSLPNSIGRTHINQNYSHNALWRYTKRTRKNDRATYASRAKMRGGLYGIRSGSHIPEPGASELTVDCAVHIPNFRRPSLV</sequence>
<organism evidence="1 2">
    <name type="scientific">Necator americanus</name>
    <name type="common">Human hookworm</name>
    <dbReference type="NCBI Taxonomy" id="51031"/>
    <lineage>
        <taxon>Eukaryota</taxon>
        <taxon>Metazoa</taxon>
        <taxon>Ecdysozoa</taxon>
        <taxon>Nematoda</taxon>
        <taxon>Chromadorea</taxon>
        <taxon>Rhabditida</taxon>
        <taxon>Rhabditina</taxon>
        <taxon>Rhabditomorpha</taxon>
        <taxon>Strongyloidea</taxon>
        <taxon>Ancylostomatidae</taxon>
        <taxon>Bunostominae</taxon>
        <taxon>Necator</taxon>
    </lineage>
</organism>
<evidence type="ECO:0000313" key="1">
    <source>
        <dbReference type="EMBL" id="KAK6738813.1"/>
    </source>
</evidence>
<comment type="caution">
    <text evidence="1">The sequence shown here is derived from an EMBL/GenBank/DDBJ whole genome shotgun (WGS) entry which is preliminary data.</text>
</comment>